<sequence>MSGPNSRKKISLARIAHVYYTHKNLEKANEFLLDFGLSVVTATNDKIYYRGYGTEPFLYCAIRGTEDRFGGAGWAVDSMEDLERAASLPGATPIHDSDAPGGGKRVTFYEPVDNCPFHLVYGQTPVEATETFPELAYNFPTVKHRPVNKTQRFKKGPAPIHKLGHFGLCVTNYRAAFAFFTENFNFKPSDIVYEGTANEDVTAFMHLDRGKEMVDHHSFFFFQGPKFHVHHSSFEVFDFDIQMLGHHWLTEKKYENCWGVGRHVMGSQIFDYWFDPSRFILEHYVDGDLVNDETPISRTKAGPGNLHVWGPDVPATFLQ</sequence>
<dbReference type="PANTHER" id="PTHR43048">
    <property type="entry name" value="METHYLMALONYL-COA EPIMERASE"/>
    <property type="match status" value="1"/>
</dbReference>
<dbReference type="InParanoid" id="A0A0C3HJY3"/>
<dbReference type="Proteomes" id="UP000054321">
    <property type="component" value="Unassembled WGS sequence"/>
</dbReference>
<dbReference type="InterPro" id="IPR037523">
    <property type="entry name" value="VOC_core"/>
</dbReference>
<reference evidence="3 4" key="1">
    <citation type="submission" date="2014-04" db="EMBL/GenBank/DDBJ databases">
        <authorList>
            <consortium name="DOE Joint Genome Institute"/>
            <person name="Kuo A."/>
            <person name="Martino E."/>
            <person name="Perotto S."/>
            <person name="Kohler A."/>
            <person name="Nagy L.G."/>
            <person name="Floudas D."/>
            <person name="Copeland A."/>
            <person name="Barry K.W."/>
            <person name="Cichocki N."/>
            <person name="Veneault-Fourrey C."/>
            <person name="LaButti K."/>
            <person name="Lindquist E.A."/>
            <person name="Lipzen A."/>
            <person name="Lundell T."/>
            <person name="Morin E."/>
            <person name="Murat C."/>
            <person name="Sun H."/>
            <person name="Tunlid A."/>
            <person name="Henrissat B."/>
            <person name="Grigoriev I.V."/>
            <person name="Hibbett D.S."/>
            <person name="Martin F."/>
            <person name="Nordberg H.P."/>
            <person name="Cantor M.N."/>
            <person name="Hua S.X."/>
        </authorList>
    </citation>
    <scope>NUCLEOTIDE SEQUENCE [LARGE SCALE GENOMIC DNA]</scope>
    <source>
        <strain evidence="3 4">Zn</strain>
    </source>
</reference>
<dbReference type="OrthoDB" id="3360610at2759"/>
<dbReference type="PROSITE" id="PS51819">
    <property type="entry name" value="VOC"/>
    <property type="match status" value="1"/>
</dbReference>
<evidence type="ECO:0000256" key="1">
    <source>
        <dbReference type="ARBA" id="ARBA00022723"/>
    </source>
</evidence>
<dbReference type="InterPro" id="IPR029068">
    <property type="entry name" value="Glyas_Bleomycin-R_OHBP_Dase"/>
</dbReference>
<feature type="domain" description="VOC" evidence="2">
    <location>
        <begin position="162"/>
        <end position="286"/>
    </location>
</feature>
<dbReference type="GO" id="GO:0005739">
    <property type="term" value="C:mitochondrion"/>
    <property type="evidence" value="ECO:0007669"/>
    <property type="project" value="TreeGrafter"/>
</dbReference>
<evidence type="ECO:0000313" key="3">
    <source>
        <dbReference type="EMBL" id="KIN02632.1"/>
    </source>
</evidence>
<evidence type="ECO:0000259" key="2">
    <source>
        <dbReference type="PROSITE" id="PS51819"/>
    </source>
</evidence>
<dbReference type="Gene3D" id="3.10.180.10">
    <property type="entry name" value="2,3-Dihydroxybiphenyl 1,2-Dioxygenase, domain 1"/>
    <property type="match status" value="2"/>
</dbReference>
<dbReference type="EMBL" id="KN832874">
    <property type="protein sequence ID" value="KIN02632.1"/>
    <property type="molecule type" value="Genomic_DNA"/>
</dbReference>
<dbReference type="CDD" id="cd07267">
    <property type="entry name" value="THT_Oxygenase_N"/>
    <property type="match status" value="1"/>
</dbReference>
<dbReference type="Pfam" id="PF00903">
    <property type="entry name" value="Glyoxalase"/>
    <property type="match status" value="1"/>
</dbReference>
<keyword evidence="4" id="KW-1185">Reference proteome</keyword>
<name>A0A0C3HJY3_OIDMZ</name>
<dbReference type="AlphaFoldDB" id="A0A0C3HJY3"/>
<evidence type="ECO:0000313" key="4">
    <source>
        <dbReference type="Proteomes" id="UP000054321"/>
    </source>
</evidence>
<dbReference type="FunFam" id="3.10.180.10:FF:000039">
    <property type="entry name" value="Trihydroxytoluene oxygenase (AFU_orthologue AFUA_8G02470)"/>
    <property type="match status" value="1"/>
</dbReference>
<protein>
    <recommendedName>
        <fullName evidence="2">VOC domain-containing protein</fullName>
    </recommendedName>
</protein>
<keyword evidence="1" id="KW-0479">Metal-binding</keyword>
<dbReference type="GO" id="GO:0046491">
    <property type="term" value="P:L-methylmalonyl-CoA metabolic process"/>
    <property type="evidence" value="ECO:0007669"/>
    <property type="project" value="TreeGrafter"/>
</dbReference>
<dbReference type="CDD" id="cd07257">
    <property type="entry name" value="THT_oxygenase_C"/>
    <property type="match status" value="1"/>
</dbReference>
<dbReference type="SUPFAM" id="SSF54593">
    <property type="entry name" value="Glyoxalase/Bleomycin resistance protein/Dihydroxybiphenyl dioxygenase"/>
    <property type="match status" value="1"/>
</dbReference>
<gene>
    <name evidence="3" type="ORF">OIDMADRAFT_27142</name>
</gene>
<dbReference type="InterPro" id="IPR004360">
    <property type="entry name" value="Glyas_Fos-R_dOase_dom"/>
</dbReference>
<reference evidence="4" key="2">
    <citation type="submission" date="2015-01" db="EMBL/GenBank/DDBJ databases">
        <title>Evolutionary Origins and Diversification of the Mycorrhizal Mutualists.</title>
        <authorList>
            <consortium name="DOE Joint Genome Institute"/>
            <consortium name="Mycorrhizal Genomics Consortium"/>
            <person name="Kohler A."/>
            <person name="Kuo A."/>
            <person name="Nagy L.G."/>
            <person name="Floudas D."/>
            <person name="Copeland A."/>
            <person name="Barry K.W."/>
            <person name="Cichocki N."/>
            <person name="Veneault-Fourrey C."/>
            <person name="LaButti K."/>
            <person name="Lindquist E.A."/>
            <person name="Lipzen A."/>
            <person name="Lundell T."/>
            <person name="Morin E."/>
            <person name="Murat C."/>
            <person name="Riley R."/>
            <person name="Ohm R."/>
            <person name="Sun H."/>
            <person name="Tunlid A."/>
            <person name="Henrissat B."/>
            <person name="Grigoriev I.V."/>
            <person name="Hibbett D.S."/>
            <person name="Martin F."/>
        </authorList>
    </citation>
    <scope>NUCLEOTIDE SEQUENCE [LARGE SCALE GENOMIC DNA]</scope>
    <source>
        <strain evidence="4">Zn</strain>
    </source>
</reference>
<dbReference type="PANTHER" id="PTHR43048:SF3">
    <property type="entry name" value="METHYLMALONYL-COA EPIMERASE, MITOCHONDRIAL"/>
    <property type="match status" value="1"/>
</dbReference>
<accession>A0A0C3HJY3</accession>
<organism evidence="3 4">
    <name type="scientific">Oidiodendron maius (strain Zn)</name>
    <dbReference type="NCBI Taxonomy" id="913774"/>
    <lineage>
        <taxon>Eukaryota</taxon>
        <taxon>Fungi</taxon>
        <taxon>Dikarya</taxon>
        <taxon>Ascomycota</taxon>
        <taxon>Pezizomycotina</taxon>
        <taxon>Leotiomycetes</taxon>
        <taxon>Leotiomycetes incertae sedis</taxon>
        <taxon>Myxotrichaceae</taxon>
        <taxon>Oidiodendron</taxon>
    </lineage>
</organism>
<dbReference type="FunFam" id="3.10.180.10:FF:000034">
    <property type="entry name" value="Glyoxalase/Bleomycin resistance protein/Dihydroxybiphenyl dioxygenase"/>
    <property type="match status" value="1"/>
</dbReference>
<proteinExistence type="predicted"/>
<dbReference type="GO" id="GO:0004493">
    <property type="term" value="F:methylmalonyl-CoA epimerase activity"/>
    <property type="evidence" value="ECO:0007669"/>
    <property type="project" value="TreeGrafter"/>
</dbReference>
<dbReference type="InterPro" id="IPR051785">
    <property type="entry name" value="MMCE/EMCE_epimerase"/>
</dbReference>
<dbReference type="GO" id="GO:0046872">
    <property type="term" value="F:metal ion binding"/>
    <property type="evidence" value="ECO:0007669"/>
    <property type="project" value="UniProtKB-KW"/>
</dbReference>
<dbReference type="HOGENOM" id="CLU_052361_0_1_1"/>